<dbReference type="Pfam" id="PF05977">
    <property type="entry name" value="MFS_3"/>
    <property type="match status" value="1"/>
</dbReference>
<dbReference type="PANTHER" id="PTHR23513">
    <property type="entry name" value="INTEGRAL MEMBRANE EFFLUX PROTEIN-RELATED"/>
    <property type="match status" value="1"/>
</dbReference>
<evidence type="ECO:0000256" key="1">
    <source>
        <dbReference type="ARBA" id="ARBA00004651"/>
    </source>
</evidence>
<sequence length="545" mass="58307">MQRQLDGKGWRRAVEPLRIKVFRRFWLAGIVANLGSMMQSVSAAWLMTSLTPGAQTVALVQTATSIPMMLFALVAGTLADIVDRRTIMILGQATMAIVTLSLAALTLAGWITPAGLLITTFLIACGNALYAPAWQASVVEQVSRPQLEAATSLNSIGFNVARSIGPAIGGALVAATGSGVVFVLNGLANLSLIGVISTWRRPKPVVQLPPETIAEGAIAGIRYAWLSPHCFALMVRAAAFGFCGSCVWALTPVLARSVFGGGPVTLGLLLGGFGAGAIIGAIIRAHLPITRANLLRYSTMLTAVATVALPLLPLLIPAIVLMALIGGAWVATLTGLSVSVQMIVPRWVVGRIIALNQMAVFAGLGSGSLMWGTVAQFTDIRSTFIAAALTMAASLLLDRWFPVASDLEPDIRSVRDMPQDPISPPLDDGTGLIVISLTYEVPSANAQAFVAAMQDLGRIRSRDGARRWSIQQDLDDPRLWEERFSSPNWLEHLRRQVRPVHEDQSVRERVAALHIGRPVIRRMIERGRVSLTRPWDAPSGSVPPI</sequence>
<feature type="transmembrane region" description="Helical" evidence="7">
    <location>
        <begin position="294"/>
        <end position="312"/>
    </location>
</feature>
<dbReference type="Gene3D" id="1.20.1250.20">
    <property type="entry name" value="MFS general substrate transporter like domains"/>
    <property type="match status" value="1"/>
</dbReference>
<keyword evidence="9" id="KW-1185">Reference proteome</keyword>
<dbReference type="PANTHER" id="PTHR23513:SF11">
    <property type="entry name" value="STAPHYLOFERRIN A TRANSPORTER"/>
    <property type="match status" value="1"/>
</dbReference>
<dbReference type="GO" id="GO:0005886">
    <property type="term" value="C:plasma membrane"/>
    <property type="evidence" value="ECO:0007669"/>
    <property type="project" value="UniProtKB-SubCell"/>
</dbReference>
<accession>T0IR77</accession>
<protein>
    <recommendedName>
        <fullName evidence="10">MFS transporter</fullName>
    </recommendedName>
</protein>
<evidence type="ECO:0000313" key="8">
    <source>
        <dbReference type="EMBL" id="EQB14320.1"/>
    </source>
</evidence>
<keyword evidence="2" id="KW-0813">Transport</keyword>
<evidence type="ECO:0000256" key="3">
    <source>
        <dbReference type="ARBA" id="ARBA00022475"/>
    </source>
</evidence>
<dbReference type="PATRIC" id="fig|1096930.3.peg.2605"/>
<evidence type="ECO:0000256" key="5">
    <source>
        <dbReference type="ARBA" id="ARBA00022989"/>
    </source>
</evidence>
<organism evidence="8 9">
    <name type="scientific">Novosphingobium lindaniclasticum LE124</name>
    <dbReference type="NCBI Taxonomy" id="1096930"/>
    <lineage>
        <taxon>Bacteria</taxon>
        <taxon>Pseudomonadati</taxon>
        <taxon>Pseudomonadota</taxon>
        <taxon>Alphaproteobacteria</taxon>
        <taxon>Sphingomonadales</taxon>
        <taxon>Sphingomonadaceae</taxon>
        <taxon>Novosphingobium</taxon>
    </lineage>
</organism>
<comment type="subcellular location">
    <subcellularLocation>
        <location evidence="1">Cell membrane</location>
        <topology evidence="1">Multi-pass membrane protein</topology>
    </subcellularLocation>
</comment>
<dbReference type="CDD" id="cd06173">
    <property type="entry name" value="MFS_MefA_like"/>
    <property type="match status" value="1"/>
</dbReference>
<feature type="transmembrane region" description="Helical" evidence="7">
    <location>
        <begin position="21"/>
        <end position="46"/>
    </location>
</feature>
<gene>
    <name evidence="8" type="ORF">L284_13065</name>
</gene>
<keyword evidence="4 7" id="KW-0812">Transmembrane</keyword>
<evidence type="ECO:0008006" key="10">
    <source>
        <dbReference type="Google" id="ProtNLM"/>
    </source>
</evidence>
<dbReference type="OrthoDB" id="9809918at2"/>
<feature type="transmembrane region" description="Helical" evidence="7">
    <location>
        <begin position="58"/>
        <end position="82"/>
    </location>
</feature>
<dbReference type="InterPro" id="IPR036259">
    <property type="entry name" value="MFS_trans_sf"/>
</dbReference>
<evidence type="ECO:0000256" key="6">
    <source>
        <dbReference type="ARBA" id="ARBA00023136"/>
    </source>
</evidence>
<keyword evidence="5 7" id="KW-1133">Transmembrane helix</keyword>
<feature type="transmembrane region" description="Helical" evidence="7">
    <location>
        <begin position="167"/>
        <end position="193"/>
    </location>
</feature>
<keyword evidence="6 7" id="KW-0472">Membrane</keyword>
<evidence type="ECO:0000256" key="7">
    <source>
        <dbReference type="SAM" id="Phobius"/>
    </source>
</evidence>
<evidence type="ECO:0000256" key="4">
    <source>
        <dbReference type="ARBA" id="ARBA00022692"/>
    </source>
</evidence>
<dbReference type="RefSeq" id="WP_021234445.1">
    <property type="nucleotide sequence ID" value="NZ_ATHL01000082.1"/>
</dbReference>
<feature type="transmembrane region" description="Helical" evidence="7">
    <location>
        <begin position="318"/>
        <end position="340"/>
    </location>
</feature>
<dbReference type="InterPro" id="IPR010290">
    <property type="entry name" value="TM_effector"/>
</dbReference>
<reference evidence="8 9" key="1">
    <citation type="journal article" date="2013" name="Genome Announc.">
        <title>Genome Sequence of Novosphingobium lindaniclasticum LE124T, Isolated from a Hexachlorocyclohexane Dumpsite.</title>
        <authorList>
            <person name="Saxena A."/>
            <person name="Nayyar N."/>
            <person name="Sangwan N."/>
            <person name="Kumari R."/>
            <person name="Khurana J.P."/>
            <person name="Lal R."/>
        </authorList>
    </citation>
    <scope>NUCLEOTIDE SEQUENCE [LARGE SCALE GENOMIC DNA]</scope>
    <source>
        <strain evidence="8 9">LE124</strain>
    </source>
</reference>
<dbReference type="AlphaFoldDB" id="T0IR77"/>
<feature type="transmembrane region" description="Helical" evidence="7">
    <location>
        <begin position="89"/>
        <end position="111"/>
    </location>
</feature>
<feature type="transmembrane region" description="Helical" evidence="7">
    <location>
        <begin position="262"/>
        <end position="282"/>
    </location>
</feature>
<proteinExistence type="predicted"/>
<keyword evidence="3" id="KW-1003">Cell membrane</keyword>
<dbReference type="eggNOG" id="COG0477">
    <property type="taxonomic scope" value="Bacteria"/>
</dbReference>
<feature type="transmembrane region" description="Helical" evidence="7">
    <location>
        <begin position="352"/>
        <end position="374"/>
    </location>
</feature>
<dbReference type="SUPFAM" id="SSF103473">
    <property type="entry name" value="MFS general substrate transporter"/>
    <property type="match status" value="1"/>
</dbReference>
<dbReference type="Proteomes" id="UP000015527">
    <property type="component" value="Unassembled WGS sequence"/>
</dbReference>
<comment type="caution">
    <text evidence="8">The sequence shown here is derived from an EMBL/GenBank/DDBJ whole genome shotgun (WGS) entry which is preliminary data.</text>
</comment>
<dbReference type="EMBL" id="ATHL01000082">
    <property type="protein sequence ID" value="EQB14320.1"/>
    <property type="molecule type" value="Genomic_DNA"/>
</dbReference>
<evidence type="ECO:0000313" key="9">
    <source>
        <dbReference type="Proteomes" id="UP000015527"/>
    </source>
</evidence>
<evidence type="ECO:0000256" key="2">
    <source>
        <dbReference type="ARBA" id="ARBA00022448"/>
    </source>
</evidence>
<feature type="transmembrane region" description="Helical" evidence="7">
    <location>
        <begin position="230"/>
        <end position="250"/>
    </location>
</feature>
<name>T0IR77_9SPHN</name>